<evidence type="ECO:0000256" key="3">
    <source>
        <dbReference type="SAM" id="Phobius"/>
    </source>
</evidence>
<organism evidence="5 6">
    <name type="scientific">Actinacidiphila oryziradicis</name>
    <dbReference type="NCBI Taxonomy" id="2571141"/>
    <lineage>
        <taxon>Bacteria</taxon>
        <taxon>Bacillati</taxon>
        <taxon>Actinomycetota</taxon>
        <taxon>Actinomycetes</taxon>
        <taxon>Kitasatosporales</taxon>
        <taxon>Streptomycetaceae</taxon>
        <taxon>Actinacidiphila</taxon>
    </lineage>
</organism>
<reference evidence="5 6" key="1">
    <citation type="submission" date="2019-04" db="EMBL/GenBank/DDBJ databases">
        <title>Streptomyces oryziradicis sp. nov., a novel actinomycete isolated from rhizosphere soil of rice (Oryza sativa L.).</title>
        <authorList>
            <person name="Li C."/>
        </authorList>
    </citation>
    <scope>NUCLEOTIDE SEQUENCE [LARGE SCALE GENOMIC DNA]</scope>
    <source>
        <strain evidence="5 6">NEAU-C40</strain>
    </source>
</reference>
<dbReference type="PANTHER" id="PTHR33392">
    <property type="entry name" value="POLYISOPRENYL-TEICHOIC ACID--PEPTIDOGLYCAN TEICHOIC ACID TRANSFERASE TAGU"/>
    <property type="match status" value="1"/>
</dbReference>
<comment type="similarity">
    <text evidence="1">Belongs to the LytR/CpsA/Psr (LCP) family.</text>
</comment>
<feature type="domain" description="Cell envelope-related transcriptional attenuator" evidence="4">
    <location>
        <begin position="101"/>
        <end position="256"/>
    </location>
</feature>
<evidence type="ECO:0000313" key="5">
    <source>
        <dbReference type="EMBL" id="TKA09690.1"/>
    </source>
</evidence>
<comment type="caution">
    <text evidence="5">The sequence shown here is derived from an EMBL/GenBank/DDBJ whole genome shotgun (WGS) entry which is preliminary data.</text>
</comment>
<evidence type="ECO:0000313" key="6">
    <source>
        <dbReference type="Proteomes" id="UP000305778"/>
    </source>
</evidence>
<dbReference type="Pfam" id="PF03816">
    <property type="entry name" value="LytR_cpsA_psr"/>
    <property type="match status" value="1"/>
</dbReference>
<gene>
    <name evidence="5" type="ORF">FCI23_21500</name>
</gene>
<dbReference type="AlphaFoldDB" id="A0A4U0SIW4"/>
<keyword evidence="6" id="KW-1185">Reference proteome</keyword>
<dbReference type="OrthoDB" id="9782542at2"/>
<dbReference type="PANTHER" id="PTHR33392:SF6">
    <property type="entry name" value="POLYISOPRENYL-TEICHOIC ACID--PEPTIDOGLYCAN TEICHOIC ACID TRANSFERASE TAGU"/>
    <property type="match status" value="1"/>
</dbReference>
<dbReference type="Proteomes" id="UP000305778">
    <property type="component" value="Unassembled WGS sequence"/>
</dbReference>
<dbReference type="Gene3D" id="3.40.630.190">
    <property type="entry name" value="LCP protein"/>
    <property type="match status" value="1"/>
</dbReference>
<accession>A0A4U0SIW4</accession>
<feature type="region of interest" description="Disordered" evidence="2">
    <location>
        <begin position="63"/>
        <end position="100"/>
    </location>
</feature>
<dbReference type="InterPro" id="IPR050922">
    <property type="entry name" value="LytR/CpsA/Psr_CW_biosynth"/>
</dbReference>
<keyword evidence="3" id="KW-0472">Membrane</keyword>
<dbReference type="RefSeq" id="WP_136725564.1">
    <property type="nucleotide sequence ID" value="NZ_SUMC01000020.1"/>
</dbReference>
<feature type="region of interest" description="Disordered" evidence="2">
    <location>
        <begin position="1"/>
        <end position="23"/>
    </location>
</feature>
<name>A0A4U0SIW4_9ACTN</name>
<evidence type="ECO:0000256" key="1">
    <source>
        <dbReference type="ARBA" id="ARBA00006068"/>
    </source>
</evidence>
<dbReference type="NCBIfam" id="TIGR00350">
    <property type="entry name" value="lytR_cpsA_psr"/>
    <property type="match status" value="1"/>
</dbReference>
<protein>
    <submittedName>
        <fullName evidence="5">LytR family transcriptional regulator</fullName>
    </submittedName>
</protein>
<dbReference type="EMBL" id="SUMC01000020">
    <property type="protein sequence ID" value="TKA09690.1"/>
    <property type="molecule type" value="Genomic_DNA"/>
</dbReference>
<feature type="transmembrane region" description="Helical" evidence="3">
    <location>
        <begin position="26"/>
        <end position="46"/>
    </location>
</feature>
<dbReference type="InterPro" id="IPR004474">
    <property type="entry name" value="LytR_CpsA_psr"/>
</dbReference>
<feature type="region of interest" description="Disordered" evidence="2">
    <location>
        <begin position="345"/>
        <end position="366"/>
    </location>
</feature>
<sequence length="366" mass="38190">MADQWKTGRHRQSDGDTPRRKRLRTAGGTVVAVLLLAVGGAGYLYLHLNGNIKGVDINGALGTNRPKNSDNGSMDILVLGSDSRSGANKTAGGGQDDGTARSDTAMIVHVYKGHEKATVVSIPRDTLVDRPSCTTSEGKASPAAQNVMFNDAYSVGGPACAVKTVEALTGIRMDHYIEIDFTGFQHLIDALGGVPVTTTRAIDDNDSHLHLAAGTHTLDGEQALGLVRTRHAIGDGSDLGRIQLQQDFMKALMARVDSIGLLSSPTKIYKVANTATSAITTDSDLASVTGLTGLAESLKGIGSNDLTMITMPVEYDPADPNRVIPITGRTDQVWAALSADRAVPKTATKGSAGDDVTTGGLVKASS</sequence>
<keyword evidence="3" id="KW-0812">Transmembrane</keyword>
<evidence type="ECO:0000256" key="2">
    <source>
        <dbReference type="SAM" id="MobiDB-lite"/>
    </source>
</evidence>
<evidence type="ECO:0000259" key="4">
    <source>
        <dbReference type="Pfam" id="PF03816"/>
    </source>
</evidence>
<proteinExistence type="inferred from homology"/>
<keyword evidence="3" id="KW-1133">Transmembrane helix</keyword>